<dbReference type="Proteomes" id="UP000799771">
    <property type="component" value="Unassembled WGS sequence"/>
</dbReference>
<dbReference type="OrthoDB" id="3935740at2759"/>
<keyword evidence="3" id="KW-1185">Reference proteome</keyword>
<dbReference type="AlphaFoldDB" id="A0A6A6AE34"/>
<evidence type="ECO:0000313" key="3">
    <source>
        <dbReference type="Proteomes" id="UP000799771"/>
    </source>
</evidence>
<evidence type="ECO:0000256" key="1">
    <source>
        <dbReference type="SAM" id="MobiDB-lite"/>
    </source>
</evidence>
<gene>
    <name evidence="2" type="ORF">P153DRAFT_397353</name>
</gene>
<feature type="region of interest" description="Disordered" evidence="1">
    <location>
        <begin position="36"/>
        <end position="188"/>
    </location>
</feature>
<name>A0A6A6AE34_9PLEO</name>
<dbReference type="EMBL" id="ML977507">
    <property type="protein sequence ID" value="KAF2129194.1"/>
    <property type="molecule type" value="Genomic_DNA"/>
</dbReference>
<dbReference type="RefSeq" id="XP_033523583.1">
    <property type="nucleotide sequence ID" value="XM_033671555.1"/>
</dbReference>
<evidence type="ECO:0008006" key="4">
    <source>
        <dbReference type="Google" id="ProtNLM"/>
    </source>
</evidence>
<sequence>MHDADHPLVAKPVWEAAGVTVARNTVTVAQAMKGYGKCNTVSSSRSSTQTSAKLSTSSKSNSVTSVSQKSTKLLTSSKGSSATSAPQTASKSVSTSQSAPSSSATTAQSSLASQSASSAETTNKSSSSSDSVLPSTNPSSISILIPSTTSSDTSASSYVPSDSAASQSSATDPSTSINNDSPPFTPPAEVILPSDPQEFMATYTFQDDPLPTPVEMGSPPIATGVTPVEANLVKKCLIVPGQADATFQLLEPKDRVPLIKRTDSTLGPIKAPKSEAEFIAMGSIEDLVFTSFALMNSVNGLFDLVTNENPRQYIAKKSDGSVILTDQSTNNAQLATSIFDVTCEGRITVQIASQHFTWTLRQNDSVMEQADGTPETMYALPDSPAAVKRRRRDKSQEGVAPRCNAYPRPLEARVFPGARGNNPNQCGSSAFNVPDLSFGSCCDQHDNDYDDCGMTFEEGNSRFRSCMRGSGCDSLNHWYSYPAYLGCLKTAEFYYSVVSGYFGQKAFYVANTDRCKCYCSGSTPNGCMVNGQFQCLNVFGTDTNNCGGCGRTCPQGSRCENGQCKCPAEQCGNRCVTLASHPQNCGQCGRVSPSGYCVQGQPYTPPAFCSRGNGFRNGNFANGANDWSAQIVSGGSNSRFDVGFDGGAQDSDAMVGIFSLYTPNGGANLKTSVKMCPGSAYNLGFQIRRPYGTDSCSYYVYVAGELKNSGQVPQPTNIGAGWQWVSGLRVGPFSGERQGVSAAGPELWADFELDIRCSGSALYNFIRVDQFSIIPA</sequence>
<evidence type="ECO:0000313" key="2">
    <source>
        <dbReference type="EMBL" id="KAF2129194.1"/>
    </source>
</evidence>
<feature type="compositionally biased region" description="Low complexity" evidence="1">
    <location>
        <begin position="40"/>
        <end position="176"/>
    </location>
</feature>
<reference evidence="2" key="1">
    <citation type="journal article" date="2020" name="Stud. Mycol.">
        <title>101 Dothideomycetes genomes: a test case for predicting lifestyles and emergence of pathogens.</title>
        <authorList>
            <person name="Haridas S."/>
            <person name="Albert R."/>
            <person name="Binder M."/>
            <person name="Bloem J."/>
            <person name="Labutti K."/>
            <person name="Salamov A."/>
            <person name="Andreopoulos B."/>
            <person name="Baker S."/>
            <person name="Barry K."/>
            <person name="Bills G."/>
            <person name="Bluhm B."/>
            <person name="Cannon C."/>
            <person name="Castanera R."/>
            <person name="Culley D."/>
            <person name="Daum C."/>
            <person name="Ezra D."/>
            <person name="Gonzalez J."/>
            <person name="Henrissat B."/>
            <person name="Kuo A."/>
            <person name="Liang C."/>
            <person name="Lipzen A."/>
            <person name="Lutzoni F."/>
            <person name="Magnuson J."/>
            <person name="Mondo S."/>
            <person name="Nolan M."/>
            <person name="Ohm R."/>
            <person name="Pangilinan J."/>
            <person name="Park H.-J."/>
            <person name="Ramirez L."/>
            <person name="Alfaro M."/>
            <person name="Sun H."/>
            <person name="Tritt A."/>
            <person name="Yoshinaga Y."/>
            <person name="Zwiers L.-H."/>
            <person name="Turgeon B."/>
            <person name="Goodwin S."/>
            <person name="Spatafora J."/>
            <person name="Crous P."/>
            <person name="Grigoriev I."/>
        </authorList>
    </citation>
    <scope>NUCLEOTIDE SEQUENCE</scope>
    <source>
        <strain evidence="2">CBS 119687</strain>
    </source>
</reference>
<dbReference type="GeneID" id="54411987"/>
<proteinExistence type="predicted"/>
<protein>
    <recommendedName>
        <fullName evidence="4">Carbohydrate-binding module family 18 protein</fullName>
    </recommendedName>
</protein>
<accession>A0A6A6AE34</accession>
<organism evidence="2 3">
    <name type="scientific">Dothidotthia symphoricarpi CBS 119687</name>
    <dbReference type="NCBI Taxonomy" id="1392245"/>
    <lineage>
        <taxon>Eukaryota</taxon>
        <taxon>Fungi</taxon>
        <taxon>Dikarya</taxon>
        <taxon>Ascomycota</taxon>
        <taxon>Pezizomycotina</taxon>
        <taxon>Dothideomycetes</taxon>
        <taxon>Pleosporomycetidae</taxon>
        <taxon>Pleosporales</taxon>
        <taxon>Dothidotthiaceae</taxon>
        <taxon>Dothidotthia</taxon>
    </lineage>
</organism>